<dbReference type="STRING" id="196164.gene:10741236"/>
<dbReference type="KEGG" id="cef:CE0832"/>
<keyword evidence="2" id="KW-1185">Reference proteome</keyword>
<organism evidence="1 2">
    <name type="scientific">Corynebacterium efficiens (strain DSM 44549 / YS-314 / AJ 12310 / JCM 11189 / NBRC 100395)</name>
    <dbReference type="NCBI Taxonomy" id="196164"/>
    <lineage>
        <taxon>Bacteria</taxon>
        <taxon>Bacillati</taxon>
        <taxon>Actinomycetota</taxon>
        <taxon>Actinomycetes</taxon>
        <taxon>Mycobacteriales</taxon>
        <taxon>Corynebacteriaceae</taxon>
        <taxon>Corynebacterium</taxon>
    </lineage>
</organism>
<reference evidence="1 2" key="1">
    <citation type="journal article" date="2003" name="Genome Res.">
        <title>Comparative complete genome sequence analysis of the amino acid replacements responsible for the thermostability of Corynebacterium efficiens.</title>
        <authorList>
            <person name="Nishio Y."/>
            <person name="Nakamura Y."/>
            <person name="Kawarabayasi Y."/>
            <person name="Usuda Y."/>
            <person name="Kimura E."/>
            <person name="Sugimoto S."/>
            <person name="Matsui K."/>
            <person name="Yamagishi A."/>
            <person name="Kikuchi H."/>
            <person name="Ikeo K."/>
            <person name="Gojobori T."/>
        </authorList>
    </citation>
    <scope>NUCLEOTIDE SEQUENCE [LARGE SCALE GENOMIC DNA]</scope>
    <source>
        <strain evidence="2">DSM 44549 / YS-314 / AJ 12310 / JCM 11189 / NBRC 100395</strain>
    </source>
</reference>
<evidence type="ECO:0000313" key="2">
    <source>
        <dbReference type="Proteomes" id="UP000001409"/>
    </source>
</evidence>
<evidence type="ECO:0000313" key="1">
    <source>
        <dbReference type="EMBL" id="BAC17642.1"/>
    </source>
</evidence>
<dbReference type="EMBL" id="BA000035">
    <property type="protein sequence ID" value="BAC17642.1"/>
    <property type="molecule type" value="Genomic_DNA"/>
</dbReference>
<dbReference type="RefSeq" id="WP_006769482.1">
    <property type="nucleotide sequence ID" value="NC_004369.1"/>
</dbReference>
<accession>Q8FRC9</accession>
<dbReference type="Proteomes" id="UP000001409">
    <property type="component" value="Chromosome"/>
</dbReference>
<protein>
    <submittedName>
        <fullName evidence="1">Uncharacterized protein</fullName>
    </submittedName>
</protein>
<dbReference type="HOGENOM" id="CLU_2192576_0_0_11"/>
<dbReference type="AlphaFoldDB" id="Q8FRC9"/>
<dbReference type="eggNOG" id="ENOG5031QI4">
    <property type="taxonomic scope" value="Bacteria"/>
</dbReference>
<dbReference type="OrthoDB" id="3626984at2"/>
<proteinExistence type="predicted"/>
<accession>C8NLL7</accession>
<name>Q8FRC9_COREF</name>
<sequence>MAEHFCKFCGAPIRWARTPAGRMIPLEDSSDQAKGTFALRVVDLPDGTAKRMAVGLTRHERIEADADGELLFQAHRATCGEERTGTAIPPEIREKANLVIARYQRSSR</sequence>